<feature type="region of interest" description="Disordered" evidence="5">
    <location>
        <begin position="1275"/>
        <end position="1300"/>
    </location>
</feature>
<dbReference type="InterPro" id="IPR000873">
    <property type="entry name" value="AMP-dep_synth/lig_dom"/>
</dbReference>
<feature type="region of interest" description="Disordered" evidence="5">
    <location>
        <begin position="484"/>
        <end position="509"/>
    </location>
</feature>
<protein>
    <submittedName>
        <fullName evidence="8">Non-ribosomal peptide synthetase</fullName>
    </submittedName>
</protein>
<dbReference type="InterPro" id="IPR011004">
    <property type="entry name" value="Trimer_LpxA-like_sf"/>
</dbReference>
<dbReference type="InterPro" id="IPR042099">
    <property type="entry name" value="ANL_N_sf"/>
</dbReference>
<evidence type="ECO:0000256" key="1">
    <source>
        <dbReference type="ARBA" id="ARBA00022450"/>
    </source>
</evidence>
<evidence type="ECO:0000313" key="9">
    <source>
        <dbReference type="Proteomes" id="UP001500635"/>
    </source>
</evidence>
<keyword evidence="6" id="KW-0472">Membrane</keyword>
<dbReference type="SUPFAM" id="SSF51161">
    <property type="entry name" value="Trimeric LpxA-like enzymes"/>
    <property type="match status" value="3"/>
</dbReference>
<dbReference type="NCBIfam" id="TIGR02353">
    <property type="entry name" value="NRPS_term_dom"/>
    <property type="match status" value="1"/>
</dbReference>
<evidence type="ECO:0000256" key="6">
    <source>
        <dbReference type="SAM" id="Phobius"/>
    </source>
</evidence>
<comment type="caution">
    <text evidence="8">The sequence shown here is derived from an EMBL/GenBank/DDBJ whole genome shotgun (WGS) entry which is preliminary data.</text>
</comment>
<dbReference type="SMART" id="SM00823">
    <property type="entry name" value="PKS_PP"/>
    <property type="match status" value="1"/>
</dbReference>
<sequence length="1300" mass="137636">MGRHPIPEQYLLSGLAPEPRTLIDILRATVDAHPEEPAIDDGDLILTYSELWEEVIDGAAWLGDNGVVAGDRVGVRMPSGHRSLYVAILSTLAAGAAYVPVDADDPQERADLVFGEADVAAVFTGTGLWRSERAKARDTGRPGNRPPTPADDSWIIFTSGSTGTPKGVAVTHRNSAAFVDAEARIFLQGRPLRPGDRVLAGLSVAFDASCEEMWLAWRHGACLVPAPRSLVRSGMDLGPWLVARDISVVSTVPTLAAMWPAEALEAVRLLIFGGEACPPELAARLAVDDREVWNTYGPTEATVVACAAMLDGHGPVRIGLPLQGWDLAVVDGAGDPVAEGESGELVIGGVGLARYLDPVKDAEKYAPMPTLGWARAYRSGDLVRLEPAGLLFEGRADDQVKVGGRRIELGEVDNALQALSGVSGAAAAVRKNAAGTSMLVGYIASTDPDFDIRAARAQLAEQLPAALVPRLALVDELPTRTSGKVDRNALPWPLPSGNGPGTDSADSGGLEGTAAWVAEKWAGILGAAISSEDADFFAEGGGSLSAAQLVTALRERYPEVTVADLYDHPRLGSLVARLDSLRPAAVAVPRVVRPTPRRTGVAQMLLSVPLTTLTGLQWLTWLAIANDVFAAVAHPAWVPTLNWWVVLAMFVVFITPIGRMTMSVIACRLLLSGLEPGVYRRGGPEHLRLWIAERFTEASGAASLSGAPWMIYYARALGASVGRGVDLHTLPPVTGMLELGDGCSVEPEVDLAGHYLDGDELHIGEIRIGDGASIGARSTLLPGAKIGRLAEIGPGSAVFGKVKAKQHWAGSPAEKIGKAEHPWPEHRPPRRSLWVPVYGVTSILLAALPMVSIAAGLALIGWAVHHADSLKQAAQQAVPALPVAAIAALVGYAGLTLVAVRLLSLGLKPGYHAVRSRIGWQVWATERLMDAARTFLFPLYASLLTPVWFRLLGAAVGKDAEISTAMVIPKFTSIGEGSFLADDTMVASYELGGGWMRIDEAKIGKRAFLGNSGMTGPGRRVPKDSLVAVLSATPSKAKSGTSWLGSPPVRLRRTAGSTDSTLTYHPSTGLRIARSVVETARLLAVFVSFGLGLAVLVALEYFTIDVAWWAAALLSGVTLLVAGACACCIAAAAKWLMVGRIGREEHPLWSSFVWRNELSDAFVECVAAPWFAHAATGTPILNLWLRMLGAKIGRGVWCETYWLPEADLVTLGDAATVSRGCVVQTHLFHDRIMAMDTVVLGTGATLGPHCVALPASSVGDGATVGPASLVMRGDNVPANTRWQGNPISPWTESDKKRSRD</sequence>
<evidence type="ECO:0000313" key="8">
    <source>
        <dbReference type="EMBL" id="GAA4388668.1"/>
    </source>
</evidence>
<dbReference type="InterPro" id="IPR012728">
    <property type="entry name" value="Pls/PosA_C"/>
</dbReference>
<reference evidence="9" key="1">
    <citation type="journal article" date="2019" name="Int. J. Syst. Evol. Microbiol.">
        <title>The Global Catalogue of Microorganisms (GCM) 10K type strain sequencing project: providing services to taxonomists for standard genome sequencing and annotation.</title>
        <authorList>
            <consortium name="The Broad Institute Genomics Platform"/>
            <consortium name="The Broad Institute Genome Sequencing Center for Infectious Disease"/>
            <person name="Wu L."/>
            <person name="Ma J."/>
        </authorList>
    </citation>
    <scope>NUCLEOTIDE SEQUENCE [LARGE SCALE GENOMIC DNA]</scope>
    <source>
        <strain evidence="9">JCM 17688</strain>
    </source>
</reference>
<name>A0ABP8JCI3_9ACTN</name>
<dbReference type="InterPro" id="IPR045851">
    <property type="entry name" value="AMP-bd_C_sf"/>
</dbReference>
<dbReference type="Proteomes" id="UP001500635">
    <property type="component" value="Unassembled WGS sequence"/>
</dbReference>
<dbReference type="InterPro" id="IPR020845">
    <property type="entry name" value="AMP-binding_CS"/>
</dbReference>
<keyword evidence="6" id="KW-0812">Transmembrane</keyword>
<evidence type="ECO:0000256" key="5">
    <source>
        <dbReference type="SAM" id="MobiDB-lite"/>
    </source>
</evidence>
<dbReference type="InterPro" id="IPR036736">
    <property type="entry name" value="ACP-like_sf"/>
</dbReference>
<dbReference type="CDD" id="cd05930">
    <property type="entry name" value="A_NRPS"/>
    <property type="match status" value="1"/>
</dbReference>
<dbReference type="SUPFAM" id="SSF56801">
    <property type="entry name" value="Acetyl-CoA synthetase-like"/>
    <property type="match status" value="1"/>
</dbReference>
<evidence type="ECO:0000256" key="3">
    <source>
        <dbReference type="ARBA" id="ARBA00022679"/>
    </source>
</evidence>
<dbReference type="RefSeq" id="WP_344993019.1">
    <property type="nucleotide sequence ID" value="NZ_BAABFR010000016.1"/>
</dbReference>
<feature type="region of interest" description="Disordered" evidence="5">
    <location>
        <begin position="133"/>
        <end position="153"/>
    </location>
</feature>
<keyword evidence="1" id="KW-0596">Phosphopantetheine</keyword>
<dbReference type="EMBL" id="BAABFR010000016">
    <property type="protein sequence ID" value="GAA4388668.1"/>
    <property type="molecule type" value="Genomic_DNA"/>
</dbReference>
<dbReference type="Pfam" id="PF00501">
    <property type="entry name" value="AMP-binding"/>
    <property type="match status" value="1"/>
</dbReference>
<dbReference type="InterPro" id="IPR018357">
    <property type="entry name" value="Hexapep_transf_CS"/>
</dbReference>
<dbReference type="PROSITE" id="PS00101">
    <property type="entry name" value="HEXAPEP_TRANSFERASES"/>
    <property type="match status" value="1"/>
</dbReference>
<feature type="transmembrane region" description="Helical" evidence="6">
    <location>
        <begin position="837"/>
        <end position="864"/>
    </location>
</feature>
<gene>
    <name evidence="8" type="ORF">GCM10023147_14460</name>
</gene>
<dbReference type="PANTHER" id="PTHR45527:SF1">
    <property type="entry name" value="FATTY ACID SYNTHASE"/>
    <property type="match status" value="1"/>
</dbReference>
<keyword evidence="2" id="KW-0597">Phosphoprotein</keyword>
<keyword evidence="4" id="KW-0677">Repeat</keyword>
<keyword evidence="3" id="KW-0808">Transferase</keyword>
<organism evidence="8 9">
    <name type="scientific">Tsukamurella soli</name>
    <dbReference type="NCBI Taxonomy" id="644556"/>
    <lineage>
        <taxon>Bacteria</taxon>
        <taxon>Bacillati</taxon>
        <taxon>Actinomycetota</taxon>
        <taxon>Actinomycetes</taxon>
        <taxon>Mycobacteriales</taxon>
        <taxon>Tsukamurellaceae</taxon>
        <taxon>Tsukamurella</taxon>
    </lineage>
</organism>
<dbReference type="Gene3D" id="1.10.1200.10">
    <property type="entry name" value="ACP-like"/>
    <property type="match status" value="1"/>
</dbReference>
<dbReference type="PROSITE" id="PS00455">
    <property type="entry name" value="AMP_BINDING"/>
    <property type="match status" value="1"/>
</dbReference>
<dbReference type="Gene3D" id="3.40.50.12780">
    <property type="entry name" value="N-terminal domain of ligase-like"/>
    <property type="match status" value="1"/>
</dbReference>
<accession>A0ABP8JCI3</accession>
<keyword evidence="9" id="KW-1185">Reference proteome</keyword>
<keyword evidence="6" id="KW-1133">Transmembrane helix</keyword>
<dbReference type="Gene3D" id="3.30.300.30">
    <property type="match status" value="1"/>
</dbReference>
<proteinExistence type="predicted"/>
<dbReference type="InterPro" id="IPR009081">
    <property type="entry name" value="PP-bd_ACP"/>
</dbReference>
<feature type="transmembrane region" description="Helical" evidence="6">
    <location>
        <begin position="1108"/>
        <end position="1133"/>
    </location>
</feature>
<evidence type="ECO:0000259" key="7">
    <source>
        <dbReference type="PROSITE" id="PS50075"/>
    </source>
</evidence>
<feature type="transmembrane region" description="Helical" evidence="6">
    <location>
        <begin position="884"/>
        <end position="907"/>
    </location>
</feature>
<feature type="transmembrane region" description="Helical" evidence="6">
    <location>
        <begin position="644"/>
        <end position="671"/>
    </location>
</feature>
<dbReference type="InterPro" id="IPR020806">
    <property type="entry name" value="PKS_PP-bd"/>
</dbReference>
<feature type="transmembrane region" description="Helical" evidence="6">
    <location>
        <begin position="1080"/>
        <end position="1102"/>
    </location>
</feature>
<evidence type="ECO:0000256" key="4">
    <source>
        <dbReference type="ARBA" id="ARBA00022737"/>
    </source>
</evidence>
<feature type="compositionally biased region" description="Polar residues" evidence="5">
    <location>
        <begin position="1277"/>
        <end position="1291"/>
    </location>
</feature>
<evidence type="ECO:0000256" key="2">
    <source>
        <dbReference type="ARBA" id="ARBA00022553"/>
    </source>
</evidence>
<dbReference type="Gene3D" id="2.160.10.10">
    <property type="entry name" value="Hexapeptide repeat proteins"/>
    <property type="match status" value="2"/>
</dbReference>
<dbReference type="SUPFAM" id="SSF47336">
    <property type="entry name" value="ACP-like"/>
    <property type="match status" value="1"/>
</dbReference>
<dbReference type="PANTHER" id="PTHR45527">
    <property type="entry name" value="NONRIBOSOMAL PEPTIDE SYNTHETASE"/>
    <property type="match status" value="1"/>
</dbReference>
<feature type="domain" description="Carrier" evidence="7">
    <location>
        <begin position="508"/>
        <end position="582"/>
    </location>
</feature>
<dbReference type="PROSITE" id="PS50075">
    <property type="entry name" value="CARRIER"/>
    <property type="match status" value="1"/>
</dbReference>
<dbReference type="Pfam" id="PF00550">
    <property type="entry name" value="PP-binding"/>
    <property type="match status" value="1"/>
</dbReference>